<proteinExistence type="predicted"/>
<gene>
    <name evidence="3" type="ORF">JJB97_04770</name>
</gene>
<keyword evidence="1" id="KW-0812">Transmembrane</keyword>
<dbReference type="InterPro" id="IPR046554">
    <property type="entry name" value="DUF6708"/>
</dbReference>
<evidence type="ECO:0000256" key="1">
    <source>
        <dbReference type="SAM" id="Phobius"/>
    </source>
</evidence>
<dbReference type="Proteomes" id="UP000659047">
    <property type="component" value="Unassembled WGS sequence"/>
</dbReference>
<name>A0A8K0V0Z9_9ENTR</name>
<dbReference type="AlphaFoldDB" id="A0A8K0V0Z9"/>
<sequence>MRQIKDLHLKFTVDRVLSREELANHRGLYQGSRYPYSERELMDNMQLIRMNSTYLETVDVHYRERGAFTFVGLFISFLSLIFFVMSAWKFGVLMSDWWPALYIFLIFSPVEIMCGFLMRRECFKYTHYPIRFNRRSQEVHLFRNNGEATTYSWNDIFFTRVLRKPHGFSSNMWYLCGIIFAEDKITVRDMFTVSFYGPEEEYVYRFWELVRRYMEDEEGVREVADGVGWFLPIVKRREPFWLGFRMQMIQYGWAAIPMSPYVLLESVGRWVSFRTSKIPQWPEEIEARCEIAPEDPYNFDSSSVDELRWEWSNLLFWRLKKMRSVTGKEWDV</sequence>
<feature type="domain" description="DUF6708" evidence="2">
    <location>
        <begin position="116"/>
        <end position="292"/>
    </location>
</feature>
<dbReference type="EMBL" id="JAEPBH010000009">
    <property type="protein sequence ID" value="MBK4714656.1"/>
    <property type="molecule type" value="Genomic_DNA"/>
</dbReference>
<organism evidence="3 4">
    <name type="scientific">Tenebrionibacter intestinalis</name>
    <dbReference type="NCBI Taxonomy" id="2799638"/>
    <lineage>
        <taxon>Bacteria</taxon>
        <taxon>Pseudomonadati</taxon>
        <taxon>Pseudomonadota</taxon>
        <taxon>Gammaproteobacteria</taxon>
        <taxon>Enterobacterales</taxon>
        <taxon>Enterobacteriaceae</taxon>
        <taxon>Tenebrionibacter/Tenebrionicola group</taxon>
        <taxon>Tenebrionibacter</taxon>
    </lineage>
</organism>
<evidence type="ECO:0000259" key="2">
    <source>
        <dbReference type="Pfam" id="PF20455"/>
    </source>
</evidence>
<feature type="transmembrane region" description="Helical" evidence="1">
    <location>
        <begin position="100"/>
        <end position="118"/>
    </location>
</feature>
<evidence type="ECO:0000313" key="3">
    <source>
        <dbReference type="EMBL" id="MBK4714656.1"/>
    </source>
</evidence>
<keyword evidence="1" id="KW-1133">Transmembrane helix</keyword>
<dbReference type="RefSeq" id="WP_238712852.1">
    <property type="nucleotide sequence ID" value="NZ_JAEPBH010000009.1"/>
</dbReference>
<comment type="caution">
    <text evidence="3">The sequence shown here is derived from an EMBL/GenBank/DDBJ whole genome shotgun (WGS) entry which is preliminary data.</text>
</comment>
<reference evidence="3" key="1">
    <citation type="submission" date="2021-01" db="EMBL/GenBank/DDBJ databases">
        <title>Intestinitalea alba gen. nov., sp. nov., a novel genus of the family Enterobacteriaceae, isolated from the gut of the plastic-eating mealworm Tenebrio molitor L.</title>
        <authorList>
            <person name="Yang Y."/>
        </authorList>
    </citation>
    <scope>NUCLEOTIDE SEQUENCE</scope>
    <source>
        <strain evidence="3">BIT-L3</strain>
    </source>
</reference>
<evidence type="ECO:0000313" key="4">
    <source>
        <dbReference type="Proteomes" id="UP000659047"/>
    </source>
</evidence>
<keyword evidence="4" id="KW-1185">Reference proteome</keyword>
<keyword evidence="1" id="KW-0472">Membrane</keyword>
<accession>A0A8K0V0Z9</accession>
<dbReference type="Pfam" id="PF20455">
    <property type="entry name" value="DUF6708"/>
    <property type="match status" value="1"/>
</dbReference>
<protein>
    <recommendedName>
        <fullName evidence="2">DUF6708 domain-containing protein</fullName>
    </recommendedName>
</protein>
<feature type="transmembrane region" description="Helical" evidence="1">
    <location>
        <begin position="67"/>
        <end position="88"/>
    </location>
</feature>